<dbReference type="Pfam" id="PF08310">
    <property type="entry name" value="LGFP"/>
    <property type="match status" value="1"/>
</dbReference>
<dbReference type="AlphaFoldDB" id="A0A1L7D4J9"/>
<gene>
    <name evidence="2" type="ORF">CPHO_08085</name>
</gene>
<dbReference type="KEGG" id="cpho:CPHO_08085"/>
<name>A0A1L7D4J9_9CORY</name>
<proteinExistence type="predicted"/>
<feature type="chain" id="PRO_5012408448" evidence="1">
    <location>
        <begin position="29"/>
        <end position="224"/>
    </location>
</feature>
<dbReference type="PROSITE" id="PS51257">
    <property type="entry name" value="PROKAR_LIPOPROTEIN"/>
    <property type="match status" value="1"/>
</dbReference>
<evidence type="ECO:0000256" key="1">
    <source>
        <dbReference type="SAM" id="SignalP"/>
    </source>
</evidence>
<sequence>MKNITRRITAGFAASALAVSLVACTQEAQEDVDQALDSAATEVDKAGDKMSKEAAEATAAIASAVEDAGDSMESAAADASAAVVSAGNEADKKMSEAGEGMKMVPGAEGDVELPADFADEAVAKGQEWGLNIEDVQTTDKGTLVNYGDNKLLVHNAETGKTVPVIGKIAETYIENGGLEAEVGLPVEPEQVTDHATGWNQEFTNGTISWMADATGRFGADIRMM</sequence>
<keyword evidence="1" id="KW-0732">Signal</keyword>
<dbReference type="InterPro" id="IPR013207">
    <property type="entry name" value="LGFP"/>
</dbReference>
<dbReference type="STRING" id="161895.CPHO_08085"/>
<organism evidence="2 3">
    <name type="scientific">Corynebacterium phocae</name>
    <dbReference type="NCBI Taxonomy" id="161895"/>
    <lineage>
        <taxon>Bacteria</taxon>
        <taxon>Bacillati</taxon>
        <taxon>Actinomycetota</taxon>
        <taxon>Actinomycetes</taxon>
        <taxon>Mycobacteriales</taxon>
        <taxon>Corynebacteriaceae</taxon>
        <taxon>Corynebacterium</taxon>
    </lineage>
</organism>
<dbReference type="OrthoDB" id="4369514at2"/>
<keyword evidence="3" id="KW-1185">Reference proteome</keyword>
<evidence type="ECO:0000313" key="2">
    <source>
        <dbReference type="EMBL" id="APT92852.1"/>
    </source>
</evidence>
<dbReference type="RefSeq" id="WP_075734784.1">
    <property type="nucleotide sequence ID" value="NZ_CP009249.1"/>
</dbReference>
<dbReference type="Proteomes" id="UP000185491">
    <property type="component" value="Chromosome"/>
</dbReference>
<dbReference type="EMBL" id="CP009249">
    <property type="protein sequence ID" value="APT92852.1"/>
    <property type="molecule type" value="Genomic_DNA"/>
</dbReference>
<reference evidence="2 3" key="1">
    <citation type="submission" date="2014-08" db="EMBL/GenBank/DDBJ databases">
        <title>Complete genome sequence of Corynebacterium phocae M408/89/1(T)(=DSM 44612(T)), isolated from the common seal (Phoca vitulina).</title>
        <authorList>
            <person name="Ruckert C."/>
            <person name="Albersmeier A."/>
            <person name="Winkler A."/>
            <person name="Kalinowski J."/>
        </authorList>
    </citation>
    <scope>NUCLEOTIDE SEQUENCE [LARGE SCALE GENOMIC DNA]</scope>
    <source>
        <strain evidence="2 3">M408/89/1</strain>
    </source>
</reference>
<accession>A0A1L7D4J9</accession>
<evidence type="ECO:0000313" key="3">
    <source>
        <dbReference type="Proteomes" id="UP000185491"/>
    </source>
</evidence>
<feature type="signal peptide" evidence="1">
    <location>
        <begin position="1"/>
        <end position="28"/>
    </location>
</feature>
<protein>
    <submittedName>
        <fullName evidence="2">Uncharacterized protein</fullName>
    </submittedName>
</protein>